<feature type="compositionally biased region" description="Low complexity" evidence="2">
    <location>
        <begin position="1219"/>
        <end position="1228"/>
    </location>
</feature>
<dbReference type="HOGENOM" id="CLU_240729_0_0_9"/>
<feature type="compositionally biased region" description="Pro residues" evidence="2">
    <location>
        <begin position="1257"/>
        <end position="1272"/>
    </location>
</feature>
<dbReference type="GO" id="GO:0016780">
    <property type="term" value="F:phosphotransferase activity, for other substituted phosphate groups"/>
    <property type="evidence" value="ECO:0007669"/>
    <property type="project" value="TreeGrafter"/>
</dbReference>
<comment type="similarity">
    <text evidence="1">Belongs to the bacterial sugar transferase family.</text>
</comment>
<feature type="region of interest" description="Disordered" evidence="2">
    <location>
        <begin position="408"/>
        <end position="429"/>
    </location>
</feature>
<feature type="transmembrane region" description="Helical" evidence="3">
    <location>
        <begin position="287"/>
        <end position="309"/>
    </location>
</feature>
<organism evidence="5 6">
    <name type="scientific">Thermaerobacter subterraneus DSM 13965</name>
    <dbReference type="NCBI Taxonomy" id="867903"/>
    <lineage>
        <taxon>Bacteria</taxon>
        <taxon>Bacillati</taxon>
        <taxon>Bacillota</taxon>
        <taxon>Clostridia</taxon>
        <taxon>Eubacteriales</taxon>
        <taxon>Clostridiales Family XVII. Incertae Sedis</taxon>
        <taxon>Thermaerobacter</taxon>
    </lineage>
</organism>
<dbReference type="eggNOG" id="COG0438">
    <property type="taxonomic scope" value="Bacteria"/>
</dbReference>
<feature type="transmembrane region" description="Helical" evidence="3">
    <location>
        <begin position="61"/>
        <end position="79"/>
    </location>
</feature>
<evidence type="ECO:0000256" key="3">
    <source>
        <dbReference type="SAM" id="Phobius"/>
    </source>
</evidence>
<evidence type="ECO:0000256" key="2">
    <source>
        <dbReference type="SAM" id="MobiDB-lite"/>
    </source>
</evidence>
<feature type="transmembrane region" description="Helical" evidence="3">
    <location>
        <begin position="162"/>
        <end position="186"/>
    </location>
</feature>
<evidence type="ECO:0000259" key="4">
    <source>
        <dbReference type="Pfam" id="PF02397"/>
    </source>
</evidence>
<dbReference type="EMBL" id="AENY02000003">
    <property type="protein sequence ID" value="EKP94114.1"/>
    <property type="molecule type" value="Genomic_DNA"/>
</dbReference>
<feature type="transmembrane region" description="Helical" evidence="3">
    <location>
        <begin position="321"/>
        <end position="339"/>
    </location>
</feature>
<evidence type="ECO:0000313" key="5">
    <source>
        <dbReference type="EMBL" id="EKP94114.1"/>
    </source>
</evidence>
<protein>
    <submittedName>
        <fullName evidence="5">Glycosyl transferase possibly involved in lipopolysaccharide synthesis</fullName>
    </submittedName>
</protein>
<dbReference type="PANTHER" id="PTHR30576:SF0">
    <property type="entry name" value="UNDECAPRENYL-PHOSPHATE N-ACETYLGALACTOSAMINYL 1-PHOSPHATE TRANSFERASE-RELATED"/>
    <property type="match status" value="1"/>
</dbReference>
<feature type="region of interest" description="Disordered" evidence="2">
    <location>
        <begin position="1560"/>
        <end position="1580"/>
    </location>
</feature>
<feature type="compositionally biased region" description="Basic and acidic residues" evidence="2">
    <location>
        <begin position="897"/>
        <end position="917"/>
    </location>
</feature>
<feature type="transmembrane region" description="Helical" evidence="3">
    <location>
        <begin position="7"/>
        <end position="27"/>
    </location>
</feature>
<feature type="transmembrane region" description="Helical" evidence="3">
    <location>
        <begin position="206"/>
        <end position="229"/>
    </location>
</feature>
<feature type="transmembrane region" description="Helical" evidence="3">
    <location>
        <begin position="263"/>
        <end position="281"/>
    </location>
</feature>
<feature type="region of interest" description="Disordered" evidence="2">
    <location>
        <begin position="353"/>
        <end position="375"/>
    </location>
</feature>
<keyword evidence="3" id="KW-0812">Transmembrane</keyword>
<proteinExistence type="inferred from homology"/>
<dbReference type="PANTHER" id="PTHR30576">
    <property type="entry name" value="COLANIC BIOSYNTHESIS UDP-GLUCOSE LIPID CARRIER TRANSFERASE"/>
    <property type="match status" value="1"/>
</dbReference>
<dbReference type="RefSeq" id="WP_006904120.1">
    <property type="nucleotide sequence ID" value="NZ_JH976535.1"/>
</dbReference>
<name>K6PZT6_9FIRM</name>
<feature type="region of interest" description="Disordered" evidence="2">
    <location>
        <begin position="1219"/>
        <end position="1281"/>
    </location>
</feature>
<feature type="transmembrane region" description="Helical" evidence="3">
    <location>
        <begin position="99"/>
        <end position="119"/>
    </location>
</feature>
<dbReference type="Proteomes" id="UP000005710">
    <property type="component" value="Unassembled WGS sequence"/>
</dbReference>
<dbReference type="Gene3D" id="3.40.50.2000">
    <property type="entry name" value="Glycogen Phosphorylase B"/>
    <property type="match status" value="2"/>
</dbReference>
<dbReference type="STRING" id="867903.ThesuDRAFT_01840"/>
<keyword evidence="6" id="KW-1185">Reference proteome</keyword>
<dbReference type="SUPFAM" id="SSF53756">
    <property type="entry name" value="UDP-Glycosyltransferase/glycogen phosphorylase"/>
    <property type="match status" value="1"/>
</dbReference>
<evidence type="ECO:0000313" key="6">
    <source>
        <dbReference type="Proteomes" id="UP000005710"/>
    </source>
</evidence>
<keyword evidence="3" id="KW-1133">Transmembrane helix</keyword>
<accession>K6PZT6</accession>
<dbReference type="eggNOG" id="COG2148">
    <property type="taxonomic scope" value="Bacteria"/>
</dbReference>
<sequence length="1580" mass="170240">MDGFLTTPGATAVLALAHFALVAFAFWRTRRPLFTGFHVFLGLEAVAYGARPLLNLLTGRYLLYGTPAILIPGGAPVSFLPPAPVEPAAWAAYNRGLAMQLVFAAILMAAYGLTAYGLPARMPAKRRTKDAPGRREGGESVNQDTLPAILAMPATPASPSLAVAWLVSLLLGTAAVVAMHVLSGGAWLPGHRAGTTLTAAVPYGKILFPLAVIPLAASLPLARIAAAVCTIRETLGHRTGDGGEDGGGSAGGGGDRDRHRRGFLWGPAVSAGSVAPAALVAGSLWAVVLLLLLYQRGYLLTALVTTAFVDERLRPWTFRRLAVLVAGLLVVLAGARPLATAVAGVVEGGRPTAAATARSDGPTIQPPSGQAPGGVPVPVAAAGDAAIPRTAAAVPACAQPWMAPPAQAVRPASAANASHSEPQPAPRPVPAALHFFARTPNFDGPDVWVLAQGLTTQHGFLGGRTLAAVPARILTPAARGERCLLTAADVLNTYRWRQFYWQTGFGFNVSLAQEVYLNFGPEALPAAGALAGLLAAAGDRYITRRRPCPRWDPRCRGWRRLRLVGAPFQIYTACAVLAAAAFTKEPAATLQWTAAYLLVGAAIEAGARLVVGLGSRFFGGDPGDGGGTSRRIADAGPRLVVRPVTADPAGATAPRRTGAPPTLLRPASTPRQAPQSAHPPVAPARMPAPGQARQLATPASCRPVRVVICRSNPVDPDPRVERVARSLARAGYEVQVVGWNRAVYGRGLRHLPAWLGWQARLLGWLLRHRRQIDVIHACDFDTLVPALLTKAASYRPRWPGLASRIWTRSRSPHPGGHPTCRPPGAIAVIYDIFDWYADTVAGLPGPARRLLAVLDRRLLTRADAVILADERRLPQLGAARPRRLAVIYNSPDWEGEQQAKREGEGQPERRDQPEGKRQGTTPSTARAPSHGAHQGKKPEGERQGESERERAGRAPRQGEGEAPGPRDEAGTGCRDWTEGREQRTRQILHRAAAGRPALRLAYVGTLQPGRGLQKLLAVLARHPEWHLDLAGFGPEEPVLRRLAAGLPNVRFHGRVSHAGCRELDARADVIPALYDPAIPNHRYASPSKVFEAMALGKPVIVARGTGIDRRVRRHRLGWVVPYGSVEALEAALTEAAGWTPARRRAFSRRARRLYRRRWGWPRMERRLLRLYRDVVTVHEEEGHRQPEPFKSNAWGCTSGLDCTEPGGCEPANPWAYEPAEPGGCEPPGSVSRSNAGLGHPSVHVAPKQSARPKGTSNPPPDSPPPKSPPPVSRSPERRLPALRTSTRVPRVLIGRHVPPAARRQILLWALGNGMAVDLIPDPYEVLVASARWSRLGDAPLLRIGPLKPPPLARLAKRLLDVVGSLALLVLFAWAFALIPLLIWLDDRGPVLYRQTRLGLHGRPFTILKFRTMVVGAERRTGPVWARQDDPRVTRIGRLLRATHLDELPQLVNVLRGEMSLVGPRPERPELAARFSLDEPAFRLREAVKPGLTGLAQVEGLYETSPAAKVLWDLRYMAGWRLVRDIRVLLRTVVRRLFRVWVPSSRASVWTTLTGGAWPGAMRPSTGSAAGRPWPPSRPGS</sequence>
<keyword evidence="3" id="KW-0472">Membrane</keyword>
<feature type="compositionally biased region" description="Basic and acidic residues" evidence="2">
    <location>
        <begin position="936"/>
        <end position="982"/>
    </location>
</feature>
<feature type="region of interest" description="Disordered" evidence="2">
    <location>
        <begin position="890"/>
        <end position="982"/>
    </location>
</feature>
<evidence type="ECO:0000256" key="1">
    <source>
        <dbReference type="ARBA" id="ARBA00006464"/>
    </source>
</evidence>
<feature type="compositionally biased region" description="Low complexity" evidence="2">
    <location>
        <begin position="366"/>
        <end position="375"/>
    </location>
</feature>
<keyword evidence="5" id="KW-0808">Transferase</keyword>
<gene>
    <name evidence="5" type="ORF">ThesuDRAFT_01840</name>
</gene>
<dbReference type="InterPro" id="IPR003362">
    <property type="entry name" value="Bact_transf"/>
</dbReference>
<feature type="domain" description="Bacterial sugar transferase" evidence="4">
    <location>
        <begin position="1356"/>
        <end position="1534"/>
    </location>
</feature>
<feature type="region of interest" description="Disordered" evidence="2">
    <location>
        <begin position="620"/>
        <end position="697"/>
    </location>
</feature>
<dbReference type="Pfam" id="PF02397">
    <property type="entry name" value="Bac_transf"/>
    <property type="match status" value="1"/>
</dbReference>
<dbReference type="OrthoDB" id="9808602at2"/>
<feature type="transmembrane region" description="Helical" evidence="3">
    <location>
        <begin position="1361"/>
        <end position="1384"/>
    </location>
</feature>
<reference evidence="5" key="1">
    <citation type="submission" date="2010-10" db="EMBL/GenBank/DDBJ databases">
        <authorList>
            <consortium name="US DOE Joint Genome Institute (JGI-PGF)"/>
            <person name="Lucas S."/>
            <person name="Copeland A."/>
            <person name="Lapidus A."/>
            <person name="Bruce D."/>
            <person name="Goodwin L."/>
            <person name="Pitluck S."/>
            <person name="Kyrpides N."/>
            <person name="Mavromatis K."/>
            <person name="Detter J.C."/>
            <person name="Han C."/>
            <person name="Land M."/>
            <person name="Hauser L."/>
            <person name="Markowitz V."/>
            <person name="Cheng J.-F."/>
            <person name="Hugenholtz P."/>
            <person name="Woyke T."/>
            <person name="Wu D."/>
            <person name="Pukall R."/>
            <person name="Wahrenburg C."/>
            <person name="Brambilla E."/>
            <person name="Klenk H.-P."/>
            <person name="Eisen J.A."/>
        </authorList>
    </citation>
    <scope>NUCLEOTIDE SEQUENCE [LARGE SCALE GENOMIC DNA]</scope>
    <source>
        <strain evidence="5">DSM 13965</strain>
    </source>
</reference>
<reference evidence="5" key="2">
    <citation type="submission" date="2012-10" db="EMBL/GenBank/DDBJ databases">
        <title>Improved high-quality draft of Thermaerobacter subterraneus C21, DSM 13965.</title>
        <authorList>
            <consortium name="DOE Joint Genome Institute"/>
            <person name="Eisen J."/>
            <person name="Huntemann M."/>
            <person name="Wei C.-L."/>
            <person name="Han J."/>
            <person name="Detter J.C."/>
            <person name="Han C."/>
            <person name="Tapia R."/>
            <person name="Chen A."/>
            <person name="Kyrpides N."/>
            <person name="Mavromatis K."/>
            <person name="Markowitz V."/>
            <person name="Szeto E."/>
            <person name="Ivanova N."/>
            <person name="Mikhailova N."/>
            <person name="Ovchinnikova G."/>
            <person name="Pagani I."/>
            <person name="Pati A."/>
            <person name="Goodwin L."/>
            <person name="Nordberg H.P."/>
            <person name="Cantor M.N."/>
            <person name="Hua S.X."/>
            <person name="Woyke T."/>
            <person name="Eisen J."/>
            <person name="Klenk H.-P."/>
        </authorList>
    </citation>
    <scope>NUCLEOTIDE SEQUENCE [LARGE SCALE GENOMIC DNA]</scope>
    <source>
        <strain evidence="5">DSM 13965</strain>
    </source>
</reference>
<dbReference type="Pfam" id="PF13692">
    <property type="entry name" value="Glyco_trans_1_4"/>
    <property type="match status" value="1"/>
</dbReference>
<comment type="caution">
    <text evidence="5">The sequence shown here is derived from an EMBL/GenBank/DDBJ whole genome shotgun (WGS) entry which is preliminary data.</text>
</comment>